<name>A0ABR9MMN0_9ACTN</name>
<comment type="caution">
    <text evidence="2">The sequence shown here is derived from an EMBL/GenBank/DDBJ whole genome shotgun (WGS) entry which is preliminary data.</text>
</comment>
<evidence type="ECO:0000313" key="3">
    <source>
        <dbReference type="Proteomes" id="UP000633509"/>
    </source>
</evidence>
<reference evidence="2 3" key="1">
    <citation type="submission" date="2020-10" db="EMBL/GenBank/DDBJ databases">
        <title>Sequencing the genomes of 1000 actinobacteria strains.</title>
        <authorList>
            <person name="Klenk H.-P."/>
        </authorList>
    </citation>
    <scope>NUCLEOTIDE SEQUENCE [LARGE SCALE GENOMIC DNA]</scope>
    <source>
        <strain evidence="2 3">DSM 43173</strain>
    </source>
</reference>
<dbReference type="EMBL" id="JADBEK010000001">
    <property type="protein sequence ID" value="MBE1593830.1"/>
    <property type="molecule type" value="Genomic_DNA"/>
</dbReference>
<sequence length="97" mass="10898">MRDETYRLALSYRKARGTPDLGSAAPGSRGGGRPDLVGQQPLRYLAEWRMTIAAGGFPFERLRGMPPSAALGRSATDFRADFHVPQWRKRQRLRALQ</sequence>
<dbReference type="Proteomes" id="UP000633509">
    <property type="component" value="Unassembled WGS sequence"/>
</dbReference>
<keyword evidence="3" id="KW-1185">Reference proteome</keyword>
<evidence type="ECO:0000313" key="2">
    <source>
        <dbReference type="EMBL" id="MBE1593830.1"/>
    </source>
</evidence>
<organism evidence="2 3">
    <name type="scientific">Nonomuraea angiospora</name>
    <dbReference type="NCBI Taxonomy" id="46172"/>
    <lineage>
        <taxon>Bacteria</taxon>
        <taxon>Bacillati</taxon>
        <taxon>Actinomycetota</taxon>
        <taxon>Actinomycetes</taxon>
        <taxon>Streptosporangiales</taxon>
        <taxon>Streptosporangiaceae</taxon>
        <taxon>Nonomuraea</taxon>
    </lineage>
</organism>
<proteinExistence type="predicted"/>
<accession>A0ABR9MMN0</accession>
<gene>
    <name evidence="2" type="ORF">H4W80_012088</name>
</gene>
<evidence type="ECO:0000256" key="1">
    <source>
        <dbReference type="SAM" id="MobiDB-lite"/>
    </source>
</evidence>
<feature type="region of interest" description="Disordered" evidence="1">
    <location>
        <begin position="17"/>
        <end position="36"/>
    </location>
</feature>
<protein>
    <submittedName>
        <fullName evidence="2">Uncharacterized protein</fullName>
    </submittedName>
</protein>